<dbReference type="OrthoDB" id="799505at2"/>
<sequence>MALNEENTQPNAYRVEDDDAIEEKDLRRTYLFGKGDDELSGDEPNLEGKGYGGQSFGENVGTPAGDDKNNPSQNAGYSNEYFRRTEPLEEHPEHNNFKDPNQLGQPNYAQAADGANAGQSDSEDNAPQREQDAQPSEDSQQDANVSYEEGTADNDGNRSAPSEDDNNIPGYNELPDQQKVGE</sequence>
<evidence type="ECO:0000313" key="2">
    <source>
        <dbReference type="EMBL" id="RFZ84864.1"/>
    </source>
</evidence>
<feature type="compositionally biased region" description="Polar residues" evidence="1">
    <location>
        <begin position="133"/>
        <end position="144"/>
    </location>
</feature>
<feature type="compositionally biased region" description="Polar residues" evidence="1">
    <location>
        <begin position="98"/>
        <end position="108"/>
    </location>
</feature>
<reference evidence="2 3" key="1">
    <citation type="submission" date="2018-08" db="EMBL/GenBank/DDBJ databases">
        <title>Mucilaginibacter terrae sp. nov., isolated from manganese diggings.</title>
        <authorList>
            <person name="Huang Y."/>
            <person name="Zhou Z."/>
        </authorList>
    </citation>
    <scope>NUCLEOTIDE SEQUENCE [LARGE SCALE GENOMIC DNA]</scope>
    <source>
        <strain evidence="2 3">ZH6</strain>
    </source>
</reference>
<dbReference type="EMBL" id="QWDE01000001">
    <property type="protein sequence ID" value="RFZ84864.1"/>
    <property type="molecule type" value="Genomic_DNA"/>
</dbReference>
<keyword evidence="3" id="KW-1185">Reference proteome</keyword>
<name>A0A3E2NV23_9SPHI</name>
<dbReference type="AlphaFoldDB" id="A0A3E2NV23"/>
<accession>A0A3E2NV23</accession>
<dbReference type="RefSeq" id="WP_117381766.1">
    <property type="nucleotide sequence ID" value="NZ_QWDE01000001.1"/>
</dbReference>
<proteinExistence type="predicted"/>
<organism evidence="2 3">
    <name type="scientific">Mucilaginibacter terrenus</name>
    <dbReference type="NCBI Taxonomy" id="2482727"/>
    <lineage>
        <taxon>Bacteria</taxon>
        <taxon>Pseudomonadati</taxon>
        <taxon>Bacteroidota</taxon>
        <taxon>Sphingobacteriia</taxon>
        <taxon>Sphingobacteriales</taxon>
        <taxon>Sphingobacteriaceae</taxon>
        <taxon>Mucilaginibacter</taxon>
    </lineage>
</organism>
<dbReference type="Proteomes" id="UP000260823">
    <property type="component" value="Unassembled WGS sequence"/>
</dbReference>
<protein>
    <submittedName>
        <fullName evidence="2">Uncharacterized protein</fullName>
    </submittedName>
</protein>
<evidence type="ECO:0000313" key="3">
    <source>
        <dbReference type="Proteomes" id="UP000260823"/>
    </source>
</evidence>
<evidence type="ECO:0000256" key="1">
    <source>
        <dbReference type="SAM" id="MobiDB-lite"/>
    </source>
</evidence>
<feature type="compositionally biased region" description="Polar residues" evidence="1">
    <location>
        <begin position="1"/>
        <end position="11"/>
    </location>
</feature>
<feature type="region of interest" description="Disordered" evidence="1">
    <location>
        <begin position="1"/>
        <end position="182"/>
    </location>
</feature>
<gene>
    <name evidence="2" type="ORF">DYU05_04460</name>
</gene>
<feature type="compositionally biased region" description="Basic and acidic residues" evidence="1">
    <location>
        <begin position="81"/>
        <end position="97"/>
    </location>
</feature>
<comment type="caution">
    <text evidence="2">The sequence shown here is derived from an EMBL/GenBank/DDBJ whole genome shotgun (WGS) entry which is preliminary data.</text>
</comment>